<dbReference type="HAMAP" id="MF_00109">
    <property type="entry name" value="Shikimate_kinase"/>
    <property type="match status" value="1"/>
</dbReference>
<comment type="subcellular location">
    <subcellularLocation>
        <location evidence="11">Cytoplasm</location>
    </subcellularLocation>
</comment>
<keyword evidence="11" id="KW-0963">Cytoplasm</keyword>
<dbReference type="EMBL" id="JACCBY010000002">
    <property type="protein sequence ID" value="NYD90115.1"/>
    <property type="molecule type" value="Genomic_DNA"/>
</dbReference>
<feature type="binding site" evidence="11">
    <location>
        <begin position="28"/>
        <end position="33"/>
    </location>
    <ligand>
        <name>ATP</name>
        <dbReference type="ChEBI" id="CHEBI:30616"/>
    </ligand>
</feature>
<dbReference type="GO" id="GO:0005524">
    <property type="term" value="F:ATP binding"/>
    <property type="evidence" value="ECO:0007669"/>
    <property type="project" value="UniProtKB-UniRule"/>
</dbReference>
<comment type="catalytic activity">
    <reaction evidence="10 11">
        <text>shikimate + ATP = 3-phosphoshikimate + ADP + H(+)</text>
        <dbReference type="Rhea" id="RHEA:13121"/>
        <dbReference type="ChEBI" id="CHEBI:15378"/>
        <dbReference type="ChEBI" id="CHEBI:30616"/>
        <dbReference type="ChEBI" id="CHEBI:36208"/>
        <dbReference type="ChEBI" id="CHEBI:145989"/>
        <dbReference type="ChEBI" id="CHEBI:456216"/>
        <dbReference type="EC" id="2.7.1.71"/>
    </reaction>
</comment>
<evidence type="ECO:0000256" key="11">
    <source>
        <dbReference type="HAMAP-Rule" id="MF_00109"/>
    </source>
</evidence>
<dbReference type="PRINTS" id="PR01100">
    <property type="entry name" value="SHIKIMTKNASE"/>
</dbReference>
<evidence type="ECO:0000256" key="4">
    <source>
        <dbReference type="ARBA" id="ARBA00022605"/>
    </source>
</evidence>
<feature type="binding site" evidence="11">
    <location>
        <position position="50"/>
    </location>
    <ligand>
        <name>substrate</name>
    </ligand>
</feature>
<gene>
    <name evidence="11" type="primary">aroK</name>
    <name evidence="12" type="ORF">HD841_001895</name>
</gene>
<dbReference type="Gene3D" id="3.40.50.300">
    <property type="entry name" value="P-loop containing nucleotide triphosphate hydrolases"/>
    <property type="match status" value="1"/>
</dbReference>
<dbReference type="InterPro" id="IPR027417">
    <property type="entry name" value="P-loop_NTPase"/>
</dbReference>
<evidence type="ECO:0000313" key="13">
    <source>
        <dbReference type="Proteomes" id="UP000517753"/>
    </source>
</evidence>
<dbReference type="GO" id="GO:0009073">
    <property type="term" value="P:aromatic amino acid family biosynthetic process"/>
    <property type="evidence" value="ECO:0007669"/>
    <property type="project" value="UniProtKB-KW"/>
</dbReference>
<dbReference type="EC" id="2.7.1.71" evidence="3 11"/>
<evidence type="ECO:0000256" key="9">
    <source>
        <dbReference type="ARBA" id="ARBA00023141"/>
    </source>
</evidence>
<evidence type="ECO:0000256" key="1">
    <source>
        <dbReference type="ARBA" id="ARBA00004842"/>
    </source>
</evidence>
<reference evidence="12 13" key="2">
    <citation type="submission" date="2020-08" db="EMBL/GenBank/DDBJ databases">
        <title>The Agave Microbiome: Exploring the role of microbial communities in plant adaptations to desert environments.</title>
        <authorList>
            <person name="Partida-Martinez L.P."/>
        </authorList>
    </citation>
    <scope>NUCLEOTIDE SEQUENCE [LARGE SCALE GENOMIC DNA]</scope>
    <source>
        <strain evidence="12 13">AS2.3</strain>
    </source>
</reference>
<reference evidence="12 13" key="1">
    <citation type="submission" date="2020-07" db="EMBL/GenBank/DDBJ databases">
        <authorList>
            <person name="Partida-Martinez L."/>
            <person name="Huntemann M."/>
            <person name="Clum A."/>
            <person name="Wang J."/>
            <person name="Palaniappan K."/>
            <person name="Ritter S."/>
            <person name="Chen I.-M."/>
            <person name="Stamatis D."/>
            <person name="Reddy T."/>
            <person name="O'Malley R."/>
            <person name="Daum C."/>
            <person name="Shapiro N."/>
            <person name="Ivanova N."/>
            <person name="Kyrpides N."/>
            <person name="Woyke T."/>
        </authorList>
    </citation>
    <scope>NUCLEOTIDE SEQUENCE [LARGE SCALE GENOMIC DNA]</scope>
    <source>
        <strain evidence="12 13">AS2.3</strain>
    </source>
</reference>
<evidence type="ECO:0000256" key="5">
    <source>
        <dbReference type="ARBA" id="ARBA00022679"/>
    </source>
</evidence>
<keyword evidence="4 11" id="KW-0028">Amino-acid biosynthesis</keyword>
<evidence type="ECO:0000256" key="10">
    <source>
        <dbReference type="ARBA" id="ARBA00048567"/>
    </source>
</evidence>
<dbReference type="InterPro" id="IPR023000">
    <property type="entry name" value="Shikimate_kinase_CS"/>
</dbReference>
<sequence length="189" mass="20690">MLQSAHPQPIGPDRRDPTRPIVLVGLMGVGKSTVGRRLASRMRLPFVDADTAIEEAAGMTVAEIFERFGEAYFRDGERRVIQRLMDGTPKVIATGGGAFINDETRALILSEATAIWLRAHPDVLAERVGRRDTRPLLRGKDPRKVLAELAAIRNPIYAEAHIHITSNTAPHETTVNAILKAIGHGRHAA</sequence>
<dbReference type="GO" id="GO:0004765">
    <property type="term" value="F:shikimate kinase activity"/>
    <property type="evidence" value="ECO:0007669"/>
    <property type="project" value="UniProtKB-UniRule"/>
</dbReference>
<dbReference type="AlphaFoldDB" id="A0A7Y9FMN5"/>
<dbReference type="PANTHER" id="PTHR21087">
    <property type="entry name" value="SHIKIMATE KINASE"/>
    <property type="match status" value="1"/>
</dbReference>
<dbReference type="PANTHER" id="PTHR21087:SF16">
    <property type="entry name" value="SHIKIMATE KINASE 1, CHLOROPLASTIC"/>
    <property type="match status" value="1"/>
</dbReference>
<comment type="subunit">
    <text evidence="11">Monomer.</text>
</comment>
<comment type="caution">
    <text evidence="12">The sequence shown here is derived from an EMBL/GenBank/DDBJ whole genome shotgun (WGS) entry which is preliminary data.</text>
</comment>
<keyword evidence="6 11" id="KW-0547">Nucleotide-binding</keyword>
<dbReference type="UniPathway" id="UPA00053">
    <property type="reaction ID" value="UER00088"/>
</dbReference>
<dbReference type="Pfam" id="PF01202">
    <property type="entry name" value="SKI"/>
    <property type="match status" value="1"/>
</dbReference>
<protein>
    <recommendedName>
        <fullName evidence="3 11">Shikimate kinase</fullName>
        <shortName evidence="11">SK</shortName>
        <ecNumber evidence="3 11">2.7.1.71</ecNumber>
    </recommendedName>
</protein>
<accession>A0A7Y9FMN5</accession>
<feature type="binding site" evidence="11">
    <location>
        <position position="96"/>
    </location>
    <ligand>
        <name>substrate</name>
    </ligand>
</feature>
<keyword evidence="11" id="KW-0479">Metal-binding</keyword>
<dbReference type="GO" id="GO:0005829">
    <property type="term" value="C:cytosol"/>
    <property type="evidence" value="ECO:0007669"/>
    <property type="project" value="TreeGrafter"/>
</dbReference>
<dbReference type="InterPro" id="IPR000623">
    <property type="entry name" value="Shikimate_kinase/TSH1"/>
</dbReference>
<dbReference type="InterPro" id="IPR031322">
    <property type="entry name" value="Shikimate/glucono_kinase"/>
</dbReference>
<dbReference type="GO" id="GO:0008652">
    <property type="term" value="P:amino acid biosynthetic process"/>
    <property type="evidence" value="ECO:0007669"/>
    <property type="project" value="UniProtKB-KW"/>
</dbReference>
<dbReference type="RefSeq" id="WP_179508575.1">
    <property type="nucleotide sequence ID" value="NZ_JACCBY010000002.1"/>
</dbReference>
<evidence type="ECO:0000256" key="8">
    <source>
        <dbReference type="ARBA" id="ARBA00022840"/>
    </source>
</evidence>
<proteinExistence type="inferred from homology"/>
<feature type="binding site" evidence="11">
    <location>
        <position position="134"/>
    </location>
    <ligand>
        <name>ATP</name>
        <dbReference type="ChEBI" id="CHEBI:30616"/>
    </ligand>
</feature>
<comment type="cofactor">
    <cofactor evidence="11">
        <name>Mg(2+)</name>
        <dbReference type="ChEBI" id="CHEBI:18420"/>
    </cofactor>
    <text evidence="11">Binds 1 Mg(2+) ion per subunit.</text>
</comment>
<keyword evidence="13" id="KW-1185">Reference proteome</keyword>
<feature type="binding site" evidence="11">
    <location>
        <position position="74"/>
    </location>
    <ligand>
        <name>substrate</name>
    </ligand>
</feature>
<dbReference type="NCBIfam" id="NF010552">
    <property type="entry name" value="PRK13946.1"/>
    <property type="match status" value="1"/>
</dbReference>
<evidence type="ECO:0000256" key="2">
    <source>
        <dbReference type="ARBA" id="ARBA00006997"/>
    </source>
</evidence>
<dbReference type="Proteomes" id="UP000517753">
    <property type="component" value="Unassembled WGS sequence"/>
</dbReference>
<dbReference type="GO" id="GO:0000287">
    <property type="term" value="F:magnesium ion binding"/>
    <property type="evidence" value="ECO:0007669"/>
    <property type="project" value="UniProtKB-UniRule"/>
</dbReference>
<dbReference type="CDD" id="cd00464">
    <property type="entry name" value="SK"/>
    <property type="match status" value="1"/>
</dbReference>
<evidence type="ECO:0000256" key="3">
    <source>
        <dbReference type="ARBA" id="ARBA00012154"/>
    </source>
</evidence>
<comment type="similarity">
    <text evidence="2 11">Belongs to the shikimate kinase family.</text>
</comment>
<evidence type="ECO:0000256" key="7">
    <source>
        <dbReference type="ARBA" id="ARBA00022777"/>
    </source>
</evidence>
<name>A0A7Y9FMN5_9SPHN</name>
<organism evidence="12 13">
    <name type="scientific">Sphingomonas melonis</name>
    <dbReference type="NCBI Taxonomy" id="152682"/>
    <lineage>
        <taxon>Bacteria</taxon>
        <taxon>Pseudomonadati</taxon>
        <taxon>Pseudomonadota</taxon>
        <taxon>Alphaproteobacteria</taxon>
        <taxon>Sphingomonadales</taxon>
        <taxon>Sphingomonadaceae</taxon>
        <taxon>Sphingomonas</taxon>
    </lineage>
</organism>
<keyword evidence="9 11" id="KW-0057">Aromatic amino acid biosynthesis</keyword>
<keyword evidence="5 11" id="KW-0808">Transferase</keyword>
<evidence type="ECO:0000256" key="6">
    <source>
        <dbReference type="ARBA" id="ARBA00022741"/>
    </source>
</evidence>
<keyword evidence="8 11" id="KW-0067">ATP-binding</keyword>
<comment type="function">
    <text evidence="11">Catalyzes the specific phosphorylation of the 3-hydroxyl group of shikimic acid using ATP as a cosubstrate.</text>
</comment>
<dbReference type="SUPFAM" id="SSF52540">
    <property type="entry name" value="P-loop containing nucleoside triphosphate hydrolases"/>
    <property type="match status" value="1"/>
</dbReference>
<dbReference type="GO" id="GO:0009423">
    <property type="term" value="P:chorismate biosynthetic process"/>
    <property type="evidence" value="ECO:0007669"/>
    <property type="project" value="UniProtKB-UniRule"/>
</dbReference>
<comment type="caution">
    <text evidence="11">Lacks conserved residue(s) required for the propagation of feature annotation.</text>
</comment>
<keyword evidence="11" id="KW-0460">Magnesium</keyword>
<feature type="binding site" evidence="11">
    <location>
        <position position="32"/>
    </location>
    <ligand>
        <name>Mg(2+)</name>
        <dbReference type="ChEBI" id="CHEBI:18420"/>
    </ligand>
</feature>
<keyword evidence="7 11" id="KW-0418">Kinase</keyword>
<dbReference type="PROSITE" id="PS01128">
    <property type="entry name" value="SHIKIMATE_KINASE"/>
    <property type="match status" value="1"/>
</dbReference>
<comment type="pathway">
    <text evidence="1 11">Metabolic intermediate biosynthesis; chorismate biosynthesis; chorismate from D-erythrose 4-phosphate and phosphoenolpyruvate: step 5/7.</text>
</comment>
<feature type="binding site" evidence="11">
    <location>
        <position position="153"/>
    </location>
    <ligand>
        <name>substrate</name>
    </ligand>
</feature>
<evidence type="ECO:0000313" key="12">
    <source>
        <dbReference type="EMBL" id="NYD90115.1"/>
    </source>
</evidence>